<evidence type="ECO:0000313" key="1">
    <source>
        <dbReference type="EMBL" id="RNG12960.1"/>
    </source>
</evidence>
<reference evidence="1 2" key="1">
    <citation type="submission" date="2018-11" db="EMBL/GenBank/DDBJ databases">
        <title>The Potential of Streptomyces as Biocontrol Agents against the Tomato grey mould, Botrytis cinerea (Gray mold) Frontiers in Microbiology.</title>
        <authorList>
            <person name="Li D."/>
        </authorList>
    </citation>
    <scope>NUCLEOTIDE SEQUENCE [LARGE SCALE GENOMIC DNA]</scope>
    <source>
        <strain evidence="1 2">NEAU-LD23</strain>
    </source>
</reference>
<organism evidence="1 2">
    <name type="scientific">Streptomyces botrytidirepellens</name>
    <dbReference type="NCBI Taxonomy" id="2486417"/>
    <lineage>
        <taxon>Bacteria</taxon>
        <taxon>Bacillati</taxon>
        <taxon>Actinomycetota</taxon>
        <taxon>Actinomycetes</taxon>
        <taxon>Kitasatosporales</taxon>
        <taxon>Streptomycetaceae</taxon>
        <taxon>Streptomyces</taxon>
    </lineage>
</organism>
<sequence length="168" mass="18072">MTNPTINPEDFNAILREVLTENAPTTTTPHTHTLAFPLHKVLAAAEHATAAPKHALGPRDTDPGPRLWWINGDGIYLMSNGIYNTPNTHDETGHWRHIAHADNCGPGTDPSTVLGGDGLHETLDLTHAPADGQPLINTLRTAATGGATRFLLHITYNDNNRLLTTATA</sequence>
<comment type="caution">
    <text evidence="1">The sequence shown here is derived from an EMBL/GenBank/DDBJ whole genome shotgun (WGS) entry which is preliminary data.</text>
</comment>
<protein>
    <submittedName>
        <fullName evidence="1">DUF3085 domain-containing protein</fullName>
    </submittedName>
</protein>
<dbReference type="AlphaFoldDB" id="A0A3M8V5Y7"/>
<keyword evidence="2" id="KW-1185">Reference proteome</keyword>
<dbReference type="RefSeq" id="WP_123105393.1">
    <property type="nucleotide sequence ID" value="NZ_RIBZ01000499.1"/>
</dbReference>
<gene>
    <name evidence="1" type="ORF">EEJ42_31980</name>
</gene>
<evidence type="ECO:0000313" key="2">
    <source>
        <dbReference type="Proteomes" id="UP000275401"/>
    </source>
</evidence>
<dbReference type="Proteomes" id="UP000275401">
    <property type="component" value="Unassembled WGS sequence"/>
</dbReference>
<name>A0A3M8V5Y7_9ACTN</name>
<proteinExistence type="predicted"/>
<dbReference type="EMBL" id="RIBZ01000499">
    <property type="protein sequence ID" value="RNG12960.1"/>
    <property type="molecule type" value="Genomic_DNA"/>
</dbReference>
<accession>A0A3M8V5Y7</accession>